<proteinExistence type="predicted"/>
<organism evidence="1 2">
    <name type="scientific">Pseudooceanicola lipolyticus</name>
    <dbReference type="NCBI Taxonomy" id="2029104"/>
    <lineage>
        <taxon>Bacteria</taxon>
        <taxon>Pseudomonadati</taxon>
        <taxon>Pseudomonadota</taxon>
        <taxon>Alphaproteobacteria</taxon>
        <taxon>Rhodobacterales</taxon>
        <taxon>Paracoccaceae</taxon>
        <taxon>Pseudooceanicola</taxon>
    </lineage>
</organism>
<evidence type="ECO:0000313" key="2">
    <source>
        <dbReference type="Proteomes" id="UP000231553"/>
    </source>
</evidence>
<comment type="caution">
    <text evidence="1">The sequence shown here is derived from an EMBL/GenBank/DDBJ whole genome shotgun (WGS) entry which is preliminary data.</text>
</comment>
<reference evidence="1 2" key="1">
    <citation type="journal article" date="2018" name="Int. J. Syst. Evol. Microbiol.">
        <title>Pseudooceanicola lipolyticus sp. nov., a marine alphaproteobacterium, reclassification of Oceanicola flagellatus as Pseudooceanicola flagellatus comb. nov. and emended description of the genus Pseudooceanicola.</title>
        <authorList>
            <person name="Huang M.-M."/>
            <person name="Guo L.-L."/>
            <person name="Wu Y.-H."/>
            <person name="Lai Q.-L."/>
            <person name="Shao Z.-Z."/>
            <person name="Wang C.-S."/>
            <person name="Wu M."/>
            <person name="Xu X.-W."/>
        </authorList>
    </citation>
    <scope>NUCLEOTIDE SEQUENCE [LARGE SCALE GENOMIC DNA]</scope>
    <source>
        <strain evidence="1 2">157</strain>
    </source>
</reference>
<dbReference type="Proteomes" id="UP000231553">
    <property type="component" value="Unassembled WGS sequence"/>
</dbReference>
<dbReference type="EMBL" id="PGTB01000157">
    <property type="protein sequence ID" value="PJE34621.1"/>
    <property type="molecule type" value="Genomic_DNA"/>
</dbReference>
<protein>
    <submittedName>
        <fullName evidence="1">Uncharacterized protein</fullName>
    </submittedName>
</protein>
<dbReference type="AlphaFoldDB" id="A0A2M8IVR4"/>
<sequence length="88" mass="9147">GSVPAPGGRALAIADGFAEEPLLPQRIDGALADGRLGEAILIAMQYFDRGATGNPTDLTAALATFRSVGLEDIARRAALQVMLLERQG</sequence>
<gene>
    <name evidence="1" type="ORF">CVM52_21310</name>
</gene>
<feature type="non-terminal residue" evidence="1">
    <location>
        <position position="1"/>
    </location>
</feature>
<accession>A0A2M8IVR4</accession>
<keyword evidence="2" id="KW-1185">Reference proteome</keyword>
<name>A0A2M8IVR4_9RHOB</name>
<evidence type="ECO:0000313" key="1">
    <source>
        <dbReference type="EMBL" id="PJE34621.1"/>
    </source>
</evidence>